<evidence type="ECO:0000313" key="10">
    <source>
        <dbReference type="EMBL" id="HIZ70389.1"/>
    </source>
</evidence>
<keyword evidence="5 8" id="KW-0378">Hydrolase</keyword>
<feature type="active site" description="Proton donor" evidence="8">
    <location>
        <position position="75"/>
    </location>
</feature>
<sequence length="176" mass="20165">MVNCERIVKIICRRGEFVYTQEEKENFMRKALKEAKKAKAIDEVPIGAVIVKDGEVIARGYNQRETTNRAITHAEILAIDEANRLINNWRLEECALFVTVEPCVMCSGAIVLSRIPYVYYGASDYKGGTAGTLMNLLEEPQFNHQSHVEAGILKEECSEMLSSFFRELRERRKHHK</sequence>
<evidence type="ECO:0000256" key="8">
    <source>
        <dbReference type="HAMAP-Rule" id="MF_00972"/>
    </source>
</evidence>
<dbReference type="GO" id="GO:0008270">
    <property type="term" value="F:zinc ion binding"/>
    <property type="evidence" value="ECO:0007669"/>
    <property type="project" value="UniProtKB-UniRule"/>
</dbReference>
<dbReference type="Proteomes" id="UP000824106">
    <property type="component" value="Unassembled WGS sequence"/>
</dbReference>
<comment type="cofactor">
    <cofactor evidence="8">
        <name>Zn(2+)</name>
        <dbReference type="ChEBI" id="CHEBI:29105"/>
    </cofactor>
    <text evidence="8">Binds 1 zinc ion per subunit.</text>
</comment>
<dbReference type="Pfam" id="PF00383">
    <property type="entry name" value="dCMP_cyt_deam_1"/>
    <property type="match status" value="1"/>
</dbReference>
<evidence type="ECO:0000256" key="4">
    <source>
        <dbReference type="ARBA" id="ARBA00022723"/>
    </source>
</evidence>
<evidence type="ECO:0000256" key="1">
    <source>
        <dbReference type="ARBA" id="ARBA00010669"/>
    </source>
</evidence>
<dbReference type="EC" id="3.5.4.33" evidence="8"/>
<evidence type="ECO:0000256" key="3">
    <source>
        <dbReference type="ARBA" id="ARBA00022694"/>
    </source>
</evidence>
<evidence type="ECO:0000313" key="11">
    <source>
        <dbReference type="Proteomes" id="UP000824106"/>
    </source>
</evidence>
<dbReference type="GO" id="GO:0052717">
    <property type="term" value="F:tRNA-specific adenosine-34 deaminase activity"/>
    <property type="evidence" value="ECO:0007669"/>
    <property type="project" value="UniProtKB-UniRule"/>
</dbReference>
<keyword evidence="4 8" id="KW-0479">Metal-binding</keyword>
<gene>
    <name evidence="8 10" type="primary">tadA</name>
    <name evidence="10" type="ORF">H9808_01215</name>
</gene>
<feature type="domain" description="CMP/dCMP-type deaminase" evidence="9">
    <location>
        <begin position="22"/>
        <end position="141"/>
    </location>
</feature>
<dbReference type="InterPro" id="IPR016193">
    <property type="entry name" value="Cytidine_deaminase-like"/>
</dbReference>
<evidence type="ECO:0000256" key="2">
    <source>
        <dbReference type="ARBA" id="ARBA00011738"/>
    </source>
</evidence>
<comment type="function">
    <text evidence="8">Catalyzes the deamination of adenosine to inosine at the wobble position 34 of tRNA(Arg2).</text>
</comment>
<evidence type="ECO:0000259" key="9">
    <source>
        <dbReference type="PROSITE" id="PS51747"/>
    </source>
</evidence>
<comment type="caution">
    <text evidence="10">The sequence shown here is derived from an EMBL/GenBank/DDBJ whole genome shotgun (WGS) entry which is preliminary data.</text>
</comment>
<feature type="binding site" evidence="8">
    <location>
        <position position="106"/>
    </location>
    <ligand>
        <name>Zn(2+)</name>
        <dbReference type="ChEBI" id="CHEBI:29105"/>
        <note>catalytic</note>
    </ligand>
</feature>
<keyword evidence="3 8" id="KW-0819">tRNA processing</keyword>
<comment type="catalytic activity">
    <reaction evidence="7 8">
        <text>adenosine(34) in tRNA + H2O + H(+) = inosine(34) in tRNA + NH4(+)</text>
        <dbReference type="Rhea" id="RHEA:43168"/>
        <dbReference type="Rhea" id="RHEA-COMP:10373"/>
        <dbReference type="Rhea" id="RHEA-COMP:10374"/>
        <dbReference type="ChEBI" id="CHEBI:15377"/>
        <dbReference type="ChEBI" id="CHEBI:15378"/>
        <dbReference type="ChEBI" id="CHEBI:28938"/>
        <dbReference type="ChEBI" id="CHEBI:74411"/>
        <dbReference type="ChEBI" id="CHEBI:82852"/>
        <dbReference type="EC" id="3.5.4.33"/>
    </reaction>
</comment>
<protein>
    <recommendedName>
        <fullName evidence="8">tRNA-specific adenosine deaminase</fullName>
        <ecNumber evidence="8">3.5.4.33</ecNumber>
    </recommendedName>
</protein>
<dbReference type="PROSITE" id="PS51747">
    <property type="entry name" value="CYT_DCMP_DEAMINASES_2"/>
    <property type="match status" value="1"/>
</dbReference>
<dbReference type="AlphaFoldDB" id="A0A9D2JY95"/>
<dbReference type="SUPFAM" id="SSF53927">
    <property type="entry name" value="Cytidine deaminase-like"/>
    <property type="match status" value="1"/>
</dbReference>
<evidence type="ECO:0000256" key="7">
    <source>
        <dbReference type="ARBA" id="ARBA00048045"/>
    </source>
</evidence>
<reference evidence="10" key="1">
    <citation type="journal article" date="2021" name="PeerJ">
        <title>Extensive microbial diversity within the chicken gut microbiome revealed by metagenomics and culture.</title>
        <authorList>
            <person name="Gilroy R."/>
            <person name="Ravi A."/>
            <person name="Getino M."/>
            <person name="Pursley I."/>
            <person name="Horton D.L."/>
            <person name="Alikhan N.F."/>
            <person name="Baker D."/>
            <person name="Gharbi K."/>
            <person name="Hall N."/>
            <person name="Watson M."/>
            <person name="Adriaenssens E.M."/>
            <person name="Foster-Nyarko E."/>
            <person name="Jarju S."/>
            <person name="Secka A."/>
            <person name="Antonio M."/>
            <person name="Oren A."/>
            <person name="Chaudhuri R.R."/>
            <person name="La Ragione R."/>
            <person name="Hildebrand F."/>
            <person name="Pallen M.J."/>
        </authorList>
    </citation>
    <scope>NUCLEOTIDE SEQUENCE</scope>
    <source>
        <strain evidence="10">CHK169-4300</strain>
    </source>
</reference>
<feature type="binding site" evidence="8">
    <location>
        <position position="73"/>
    </location>
    <ligand>
        <name>Zn(2+)</name>
        <dbReference type="ChEBI" id="CHEBI:29105"/>
        <note>catalytic</note>
    </ligand>
</feature>
<organism evidence="10 11">
    <name type="scientific">Candidatus Atopostipes pullistercoris</name>
    <dbReference type="NCBI Taxonomy" id="2838467"/>
    <lineage>
        <taxon>Bacteria</taxon>
        <taxon>Bacillati</taxon>
        <taxon>Bacillota</taxon>
        <taxon>Bacilli</taxon>
        <taxon>Lactobacillales</taxon>
        <taxon>Carnobacteriaceae</taxon>
        <taxon>Atopostipes</taxon>
    </lineage>
</organism>
<keyword evidence="6 8" id="KW-0862">Zinc</keyword>
<dbReference type="NCBIfam" id="NF008113">
    <property type="entry name" value="PRK10860.1"/>
    <property type="match status" value="1"/>
</dbReference>
<accession>A0A9D2JY95</accession>
<dbReference type="InterPro" id="IPR016192">
    <property type="entry name" value="APOBEC/CMP_deaminase_Zn-bd"/>
</dbReference>
<proteinExistence type="inferred from homology"/>
<dbReference type="InterPro" id="IPR028883">
    <property type="entry name" value="tRNA_aden_deaminase"/>
</dbReference>
<feature type="binding site" evidence="8">
    <location>
        <position position="103"/>
    </location>
    <ligand>
        <name>Zn(2+)</name>
        <dbReference type="ChEBI" id="CHEBI:29105"/>
        <note>catalytic</note>
    </ligand>
</feature>
<dbReference type="InterPro" id="IPR002125">
    <property type="entry name" value="CMP_dCMP_dom"/>
</dbReference>
<dbReference type="HAMAP" id="MF_00972">
    <property type="entry name" value="tRNA_aden_deaminase"/>
    <property type="match status" value="1"/>
</dbReference>
<comment type="similarity">
    <text evidence="1">Belongs to the cytidine and deoxycytidylate deaminase family. ADAT2 subfamily.</text>
</comment>
<dbReference type="PANTHER" id="PTHR11079">
    <property type="entry name" value="CYTOSINE DEAMINASE FAMILY MEMBER"/>
    <property type="match status" value="1"/>
</dbReference>
<dbReference type="Gene3D" id="3.40.140.10">
    <property type="entry name" value="Cytidine Deaminase, domain 2"/>
    <property type="match status" value="1"/>
</dbReference>
<dbReference type="CDD" id="cd01285">
    <property type="entry name" value="nucleoside_deaminase"/>
    <property type="match status" value="1"/>
</dbReference>
<reference evidence="10" key="2">
    <citation type="submission" date="2021-04" db="EMBL/GenBank/DDBJ databases">
        <authorList>
            <person name="Gilroy R."/>
        </authorList>
    </citation>
    <scope>NUCLEOTIDE SEQUENCE</scope>
    <source>
        <strain evidence="10">CHK169-4300</strain>
    </source>
</reference>
<dbReference type="EMBL" id="DXAZ01000016">
    <property type="protein sequence ID" value="HIZ70389.1"/>
    <property type="molecule type" value="Genomic_DNA"/>
</dbReference>
<dbReference type="FunFam" id="3.40.140.10:FF:000005">
    <property type="entry name" value="tRNA-specific adenosine deaminase"/>
    <property type="match status" value="1"/>
</dbReference>
<dbReference type="PANTHER" id="PTHR11079:SF202">
    <property type="entry name" value="TRNA-SPECIFIC ADENOSINE DEAMINASE"/>
    <property type="match status" value="1"/>
</dbReference>
<name>A0A9D2JY95_9LACT</name>
<comment type="subunit">
    <text evidence="2 8">Homodimer.</text>
</comment>
<evidence type="ECO:0000256" key="6">
    <source>
        <dbReference type="ARBA" id="ARBA00022833"/>
    </source>
</evidence>
<evidence type="ECO:0000256" key="5">
    <source>
        <dbReference type="ARBA" id="ARBA00022801"/>
    </source>
</evidence>
<dbReference type="PROSITE" id="PS00903">
    <property type="entry name" value="CYT_DCMP_DEAMINASES_1"/>
    <property type="match status" value="1"/>
</dbReference>
<dbReference type="GO" id="GO:0002100">
    <property type="term" value="P:tRNA wobble adenosine to inosine editing"/>
    <property type="evidence" value="ECO:0007669"/>
    <property type="project" value="UniProtKB-UniRule"/>
</dbReference>